<evidence type="ECO:0000259" key="20">
    <source>
        <dbReference type="Pfam" id="PF01761"/>
    </source>
</evidence>
<dbReference type="InterPro" id="IPR030963">
    <property type="entry name" value="DHQ_synth_fam"/>
</dbReference>
<gene>
    <name evidence="19" type="primary">aroB</name>
    <name evidence="22" type="ORF">EV659_10752</name>
</gene>
<dbReference type="OrthoDB" id="9806583at2"/>
<evidence type="ECO:0000256" key="13">
    <source>
        <dbReference type="ARBA" id="ARBA00022741"/>
    </source>
</evidence>
<dbReference type="InterPro" id="IPR056179">
    <property type="entry name" value="DHQS_C"/>
</dbReference>
<dbReference type="PANTHER" id="PTHR43622">
    <property type="entry name" value="3-DEHYDROQUINATE SYNTHASE"/>
    <property type="match status" value="1"/>
</dbReference>
<dbReference type="Proteomes" id="UP000295399">
    <property type="component" value="Unassembled WGS sequence"/>
</dbReference>
<dbReference type="GO" id="GO:0003856">
    <property type="term" value="F:3-dehydroquinate synthase activity"/>
    <property type="evidence" value="ECO:0007669"/>
    <property type="project" value="UniProtKB-UniRule"/>
</dbReference>
<comment type="caution">
    <text evidence="19">Lacks conserved residue(s) required for the propagation of feature annotation.</text>
</comment>
<keyword evidence="23" id="KW-1185">Reference proteome</keyword>
<comment type="cofactor">
    <cofactor evidence="2 19">
        <name>NAD(+)</name>
        <dbReference type="ChEBI" id="CHEBI:57540"/>
    </cofactor>
</comment>
<evidence type="ECO:0000256" key="14">
    <source>
        <dbReference type="ARBA" id="ARBA00022833"/>
    </source>
</evidence>
<feature type="binding site" evidence="19">
    <location>
        <position position="146"/>
    </location>
    <ligand>
        <name>NAD(+)</name>
        <dbReference type="ChEBI" id="CHEBI:57540"/>
    </ligand>
</feature>
<evidence type="ECO:0000256" key="18">
    <source>
        <dbReference type="ARBA" id="ARBA00023285"/>
    </source>
</evidence>
<dbReference type="InterPro" id="IPR016037">
    <property type="entry name" value="DHQ_synth_AroB"/>
</dbReference>
<comment type="similarity">
    <text evidence="7 19">Belongs to the sugar phosphate cyclases superfamily. Dehydroquinate synthase family.</text>
</comment>
<protein>
    <recommendedName>
        <fullName evidence="9 19">3-dehydroquinate synthase</fullName>
        <shortName evidence="19">DHQS</shortName>
        <ecNumber evidence="8 19">4.2.3.4</ecNumber>
    </recommendedName>
</protein>
<dbReference type="NCBIfam" id="TIGR01357">
    <property type="entry name" value="aroB"/>
    <property type="match status" value="1"/>
</dbReference>
<keyword evidence="14 19" id="KW-0862">Zinc</keyword>
<feature type="binding site" evidence="19">
    <location>
        <position position="251"/>
    </location>
    <ligand>
        <name>Zn(2+)</name>
        <dbReference type="ChEBI" id="CHEBI:29105"/>
    </ligand>
</feature>
<dbReference type="InParanoid" id="A0A4R2PDZ8"/>
<dbReference type="Gene3D" id="3.40.50.1970">
    <property type="match status" value="1"/>
</dbReference>
<dbReference type="InterPro" id="IPR050071">
    <property type="entry name" value="Dehydroquinate_synthase"/>
</dbReference>
<evidence type="ECO:0000256" key="12">
    <source>
        <dbReference type="ARBA" id="ARBA00022723"/>
    </source>
</evidence>
<evidence type="ECO:0000256" key="5">
    <source>
        <dbReference type="ARBA" id="ARBA00004496"/>
    </source>
</evidence>
<feature type="binding site" evidence="19">
    <location>
        <position position="269"/>
    </location>
    <ligand>
        <name>Zn(2+)</name>
        <dbReference type="ChEBI" id="CHEBI:29105"/>
    </ligand>
</feature>
<dbReference type="FunFam" id="3.40.50.1970:FF:000007">
    <property type="entry name" value="Pentafunctional AROM polypeptide"/>
    <property type="match status" value="1"/>
</dbReference>
<dbReference type="UniPathway" id="UPA00053">
    <property type="reaction ID" value="UER00085"/>
</dbReference>
<keyword evidence="12 19" id="KW-0479">Metal-binding</keyword>
<evidence type="ECO:0000256" key="2">
    <source>
        <dbReference type="ARBA" id="ARBA00001911"/>
    </source>
</evidence>
<keyword evidence="15 19" id="KW-0520">NAD</keyword>
<evidence type="ECO:0000256" key="3">
    <source>
        <dbReference type="ARBA" id="ARBA00001947"/>
    </source>
</evidence>
<reference evidence="22 23" key="1">
    <citation type="submission" date="2019-03" db="EMBL/GenBank/DDBJ databases">
        <title>Genomic Encyclopedia of Type Strains, Phase IV (KMG-IV): sequencing the most valuable type-strain genomes for metagenomic binning, comparative biology and taxonomic classification.</title>
        <authorList>
            <person name="Goeker M."/>
        </authorList>
    </citation>
    <scope>NUCLEOTIDE SEQUENCE [LARGE SCALE GENOMIC DNA]</scope>
    <source>
        <strain evidence="22 23">DSM 2132</strain>
    </source>
</reference>
<comment type="catalytic activity">
    <reaction evidence="1 19">
        <text>7-phospho-2-dehydro-3-deoxy-D-arabino-heptonate = 3-dehydroquinate + phosphate</text>
        <dbReference type="Rhea" id="RHEA:21968"/>
        <dbReference type="ChEBI" id="CHEBI:32364"/>
        <dbReference type="ChEBI" id="CHEBI:43474"/>
        <dbReference type="ChEBI" id="CHEBI:58394"/>
        <dbReference type="EC" id="4.2.3.4"/>
    </reaction>
</comment>
<dbReference type="SUPFAM" id="SSF56796">
    <property type="entry name" value="Dehydroquinate synthase-like"/>
    <property type="match status" value="1"/>
</dbReference>
<accession>A0A4R2PDZ8</accession>
<evidence type="ECO:0000256" key="4">
    <source>
        <dbReference type="ARBA" id="ARBA00003485"/>
    </source>
</evidence>
<feature type="domain" description="3-dehydroquinate synthase N-terminal" evidence="20">
    <location>
        <begin position="71"/>
        <end position="182"/>
    </location>
</feature>
<keyword evidence="18 19" id="KW-0170">Cobalt</keyword>
<comment type="cofactor">
    <cofactor evidence="3">
        <name>Zn(2+)</name>
        <dbReference type="ChEBI" id="CHEBI:29105"/>
    </cofactor>
</comment>
<dbReference type="PIRSF" id="PIRSF001455">
    <property type="entry name" value="DHQ_synth"/>
    <property type="match status" value="1"/>
</dbReference>
<evidence type="ECO:0000256" key="7">
    <source>
        <dbReference type="ARBA" id="ARBA00005412"/>
    </source>
</evidence>
<proteinExistence type="inferred from homology"/>
<feature type="binding site" evidence="19">
    <location>
        <position position="188"/>
    </location>
    <ligand>
        <name>Zn(2+)</name>
        <dbReference type="ChEBI" id="CHEBI:29105"/>
    </ligand>
</feature>
<dbReference type="Pfam" id="PF24621">
    <property type="entry name" value="DHQS_C"/>
    <property type="match status" value="1"/>
</dbReference>
<keyword evidence="13 19" id="KW-0547">Nucleotide-binding</keyword>
<comment type="caution">
    <text evidence="22">The sequence shown here is derived from an EMBL/GenBank/DDBJ whole genome shotgun (WGS) entry which is preliminary data.</text>
</comment>
<dbReference type="GO" id="GO:0008652">
    <property type="term" value="P:amino acid biosynthetic process"/>
    <property type="evidence" value="ECO:0007669"/>
    <property type="project" value="UniProtKB-KW"/>
</dbReference>
<feature type="binding site" evidence="19">
    <location>
        <begin position="109"/>
        <end position="113"/>
    </location>
    <ligand>
        <name>NAD(+)</name>
        <dbReference type="ChEBI" id="CHEBI:57540"/>
    </ligand>
</feature>
<comment type="subcellular location">
    <subcellularLocation>
        <location evidence="5 19">Cytoplasm</location>
    </subcellularLocation>
</comment>
<evidence type="ECO:0000256" key="17">
    <source>
        <dbReference type="ARBA" id="ARBA00023239"/>
    </source>
</evidence>
<dbReference type="EC" id="4.2.3.4" evidence="8 19"/>
<comment type="pathway">
    <text evidence="6 19">Metabolic intermediate biosynthesis; chorismate biosynthesis; chorismate from D-erythrose 4-phosphate and phosphoenolpyruvate: step 2/7.</text>
</comment>
<name>A0A4R2PDZ8_RHOSA</name>
<dbReference type="GO" id="GO:0009073">
    <property type="term" value="P:aromatic amino acid family biosynthetic process"/>
    <property type="evidence" value="ECO:0007669"/>
    <property type="project" value="UniProtKB-KW"/>
</dbReference>
<feature type="domain" description="3-dehydroquinate synthase C-terminal" evidence="21">
    <location>
        <begin position="185"/>
        <end position="333"/>
    </location>
</feature>
<dbReference type="EMBL" id="SLXO01000007">
    <property type="protein sequence ID" value="TCP33442.1"/>
    <property type="molecule type" value="Genomic_DNA"/>
</dbReference>
<dbReference type="FunCoup" id="A0A4R2PDZ8">
    <property type="interactions" value="543"/>
</dbReference>
<evidence type="ECO:0000313" key="23">
    <source>
        <dbReference type="Proteomes" id="UP000295399"/>
    </source>
</evidence>
<dbReference type="Pfam" id="PF01761">
    <property type="entry name" value="DHQ_synthase"/>
    <property type="match status" value="1"/>
</dbReference>
<keyword evidence="16 19" id="KW-0057">Aromatic amino acid biosynthesis</keyword>
<feature type="binding site" evidence="19">
    <location>
        <begin position="133"/>
        <end position="134"/>
    </location>
    <ligand>
        <name>NAD(+)</name>
        <dbReference type="ChEBI" id="CHEBI:57540"/>
    </ligand>
</feature>
<dbReference type="PANTHER" id="PTHR43622:SF7">
    <property type="entry name" value="3-DEHYDROQUINATE SYNTHASE, CHLOROPLASTIC"/>
    <property type="match status" value="1"/>
</dbReference>
<evidence type="ECO:0000256" key="1">
    <source>
        <dbReference type="ARBA" id="ARBA00001393"/>
    </source>
</evidence>
<sequence>MSFQSTLTVDLGPRSYEIRIGAGLLASLGEQIAPVIARPRVALVTDRHVYDAHGPEALAALEAAGIASTSVILTPGEVSKGWDGLSALCERLLEAGVERQDTIVALGGGVVGDLAGFAAAILRRGVDFVQVPTTLLAQVDSSVGGKTGINTRQGKNLIGAFHQPRMVLADLDVLGSLPRRELLAGYAEVVKIGLINQPKFFEWLEREGVALTTRDHKLMGTAVETCCRAKAGIVAEDEREQGRRALLNLGHTFAHAFEACAGMKGDLLHGEAVAAGMVLAFELSERLGVCEAGRAERVARHLASVKLPTSPADLPIKGDADKIVDAMAQDKKAVDGRLRFILARDIGAAYVAEDVDPVAVRDLLAEHLSRRGGRSGARSKPPVSA</sequence>
<evidence type="ECO:0000256" key="19">
    <source>
        <dbReference type="HAMAP-Rule" id="MF_00110"/>
    </source>
</evidence>
<evidence type="ECO:0000256" key="6">
    <source>
        <dbReference type="ARBA" id="ARBA00004661"/>
    </source>
</evidence>
<keyword evidence="11 19" id="KW-0028">Amino-acid biosynthesis</keyword>
<dbReference type="HAMAP" id="MF_00110">
    <property type="entry name" value="DHQ_synthase"/>
    <property type="match status" value="1"/>
</dbReference>
<dbReference type="GO" id="GO:0005737">
    <property type="term" value="C:cytoplasm"/>
    <property type="evidence" value="ECO:0007669"/>
    <property type="project" value="UniProtKB-SubCell"/>
</dbReference>
<dbReference type="AlphaFoldDB" id="A0A4R2PDZ8"/>
<dbReference type="RefSeq" id="WP_132708726.1">
    <property type="nucleotide sequence ID" value="NZ_JACIGF010000007.1"/>
</dbReference>
<dbReference type="CDD" id="cd08195">
    <property type="entry name" value="DHQS"/>
    <property type="match status" value="1"/>
</dbReference>
<organism evidence="22 23">
    <name type="scientific">Rhodothalassium salexigens DSM 2132</name>
    <dbReference type="NCBI Taxonomy" id="1188247"/>
    <lineage>
        <taxon>Bacteria</taxon>
        <taxon>Pseudomonadati</taxon>
        <taxon>Pseudomonadota</taxon>
        <taxon>Alphaproteobacteria</taxon>
        <taxon>Rhodothalassiales</taxon>
        <taxon>Rhodothalassiaceae</taxon>
        <taxon>Rhodothalassium</taxon>
    </lineage>
</organism>
<keyword evidence="17 19" id="KW-0456">Lyase</keyword>
<evidence type="ECO:0000259" key="21">
    <source>
        <dbReference type="Pfam" id="PF24621"/>
    </source>
</evidence>
<comment type="cofactor">
    <cofactor evidence="19">
        <name>Co(2+)</name>
        <dbReference type="ChEBI" id="CHEBI:48828"/>
    </cofactor>
    <cofactor evidence="19">
        <name>Zn(2+)</name>
        <dbReference type="ChEBI" id="CHEBI:29105"/>
    </cofactor>
    <text evidence="19">Binds 1 divalent metal cation per subunit. Can use either Co(2+) or Zn(2+).</text>
</comment>
<evidence type="ECO:0000313" key="22">
    <source>
        <dbReference type="EMBL" id="TCP33442.1"/>
    </source>
</evidence>
<dbReference type="GO" id="GO:0000166">
    <property type="term" value="F:nucleotide binding"/>
    <property type="evidence" value="ECO:0007669"/>
    <property type="project" value="UniProtKB-KW"/>
</dbReference>
<dbReference type="GO" id="GO:0046872">
    <property type="term" value="F:metal ion binding"/>
    <property type="evidence" value="ECO:0007669"/>
    <property type="project" value="UniProtKB-KW"/>
</dbReference>
<feature type="binding site" evidence="19">
    <location>
        <position position="155"/>
    </location>
    <ligand>
        <name>NAD(+)</name>
        <dbReference type="ChEBI" id="CHEBI:57540"/>
    </ligand>
</feature>
<dbReference type="GO" id="GO:0009423">
    <property type="term" value="P:chorismate biosynthetic process"/>
    <property type="evidence" value="ECO:0007669"/>
    <property type="project" value="UniProtKB-UniRule"/>
</dbReference>
<comment type="function">
    <text evidence="4 19">Catalyzes the conversion of 3-deoxy-D-arabino-heptulosonate 7-phosphate (DAHP) to dehydroquinate (DHQ).</text>
</comment>
<evidence type="ECO:0000256" key="8">
    <source>
        <dbReference type="ARBA" id="ARBA00013031"/>
    </source>
</evidence>
<evidence type="ECO:0000256" key="16">
    <source>
        <dbReference type="ARBA" id="ARBA00023141"/>
    </source>
</evidence>
<evidence type="ECO:0000256" key="10">
    <source>
        <dbReference type="ARBA" id="ARBA00022490"/>
    </source>
</evidence>
<dbReference type="Gene3D" id="1.20.1090.10">
    <property type="entry name" value="Dehydroquinate synthase-like - alpha domain"/>
    <property type="match status" value="1"/>
</dbReference>
<keyword evidence="10 19" id="KW-0963">Cytoplasm</keyword>
<evidence type="ECO:0000256" key="9">
    <source>
        <dbReference type="ARBA" id="ARBA00017684"/>
    </source>
</evidence>
<evidence type="ECO:0000256" key="11">
    <source>
        <dbReference type="ARBA" id="ARBA00022605"/>
    </source>
</evidence>
<dbReference type="InterPro" id="IPR030960">
    <property type="entry name" value="DHQS/DOIS_N"/>
</dbReference>
<evidence type="ECO:0000256" key="15">
    <source>
        <dbReference type="ARBA" id="ARBA00023027"/>
    </source>
</evidence>